<reference evidence="2 3" key="1">
    <citation type="submission" date="2024-04" db="EMBL/GenBank/DDBJ databases">
        <title>Phyllosticta paracitricarpa is synonymous to the EU quarantine fungus P. citricarpa based on phylogenomic analyses.</title>
        <authorList>
            <consortium name="Lawrence Berkeley National Laboratory"/>
            <person name="Van ingen-buijs V.A."/>
            <person name="Van westerhoven A.C."/>
            <person name="Haridas S."/>
            <person name="Skiadas P."/>
            <person name="Martin F."/>
            <person name="Groenewald J.Z."/>
            <person name="Crous P.W."/>
            <person name="Seidl M.F."/>
        </authorList>
    </citation>
    <scope>NUCLEOTIDE SEQUENCE [LARGE SCALE GENOMIC DNA]</scope>
    <source>
        <strain evidence="2 3">CPC 17464</strain>
    </source>
</reference>
<keyword evidence="3" id="KW-1185">Reference proteome</keyword>
<evidence type="ECO:0000313" key="2">
    <source>
        <dbReference type="EMBL" id="KAK7532960.1"/>
    </source>
</evidence>
<dbReference type="GeneID" id="92032984"/>
<sequence length="82" mass="8926">MATIPRKLRRYACRSAVLGSCIAVVASPVCTLLTAALPPVVYAMSMFVIGNARSRISSLMLSRCLIVLGPLSMYCYLQLTDR</sequence>
<name>A0ABR1LCK1_9PEZI</name>
<dbReference type="EMBL" id="JBBPEH010000010">
    <property type="protein sequence ID" value="KAK7532960.1"/>
    <property type="molecule type" value="Genomic_DNA"/>
</dbReference>
<organism evidence="2 3">
    <name type="scientific">Phyllosticta citribraziliensis</name>
    <dbReference type="NCBI Taxonomy" id="989973"/>
    <lineage>
        <taxon>Eukaryota</taxon>
        <taxon>Fungi</taxon>
        <taxon>Dikarya</taxon>
        <taxon>Ascomycota</taxon>
        <taxon>Pezizomycotina</taxon>
        <taxon>Dothideomycetes</taxon>
        <taxon>Dothideomycetes incertae sedis</taxon>
        <taxon>Botryosphaeriales</taxon>
        <taxon>Phyllostictaceae</taxon>
        <taxon>Phyllosticta</taxon>
    </lineage>
</organism>
<gene>
    <name evidence="2" type="ORF">J3D65DRAFT_62250</name>
</gene>
<proteinExistence type="predicted"/>
<dbReference type="Proteomes" id="UP001360953">
    <property type="component" value="Unassembled WGS sequence"/>
</dbReference>
<accession>A0ABR1LCK1</accession>
<keyword evidence="1" id="KW-0812">Transmembrane</keyword>
<evidence type="ECO:0000256" key="1">
    <source>
        <dbReference type="SAM" id="Phobius"/>
    </source>
</evidence>
<keyword evidence="1" id="KW-1133">Transmembrane helix</keyword>
<dbReference type="RefSeq" id="XP_066652353.1">
    <property type="nucleotide sequence ID" value="XM_066800078.1"/>
</dbReference>
<protein>
    <submittedName>
        <fullName evidence="2">Uncharacterized protein</fullName>
    </submittedName>
</protein>
<feature type="transmembrane region" description="Helical" evidence="1">
    <location>
        <begin position="56"/>
        <end position="77"/>
    </location>
</feature>
<evidence type="ECO:0000313" key="3">
    <source>
        <dbReference type="Proteomes" id="UP001360953"/>
    </source>
</evidence>
<comment type="caution">
    <text evidence="2">The sequence shown here is derived from an EMBL/GenBank/DDBJ whole genome shotgun (WGS) entry which is preliminary data.</text>
</comment>
<keyword evidence="1" id="KW-0472">Membrane</keyword>
<feature type="transmembrane region" description="Helical" evidence="1">
    <location>
        <begin position="12"/>
        <end position="36"/>
    </location>
</feature>